<comment type="caution">
    <text evidence="9">The sequence shown here is derived from an EMBL/GenBank/DDBJ whole genome shotgun (WGS) entry which is preliminary data.</text>
</comment>
<sequence length="312" mass="35244">MNRNQLLFNYFLVFVVMMIWGLNVVLLKVLVEHMPPATMQALRIFTAGVVLILLIAVKREWTRFQKQEMKNMLLASIFGVVGHHFFLAFGLMHTTAVNASLILALVPLATSLFAMILLGDRITKWRLFGIFLGLIGVFFITATGEEVEWGRLSLGDTFIFLAVITQAISFIYIRKGTKTISTRVFTGYMFIIGSVILFLISLIMEPGRVNEVFQVPWEVWSVFLLSAVFATAIGHQVFNRSIQIIGAGETAVFNNIVPFFGLVSAAIFLKESIYPFQWLGFLIVVIGVLFGTGYVEEKMLQNRQMKQKRTHS</sequence>
<dbReference type="EMBL" id="JBHSPF010000018">
    <property type="protein sequence ID" value="MFC5628254.1"/>
    <property type="molecule type" value="Genomic_DNA"/>
</dbReference>
<keyword evidence="5 7" id="KW-1133">Transmembrane helix</keyword>
<dbReference type="Pfam" id="PF00892">
    <property type="entry name" value="EamA"/>
    <property type="match status" value="2"/>
</dbReference>
<feature type="transmembrane region" description="Helical" evidence="7">
    <location>
        <begin position="154"/>
        <end position="173"/>
    </location>
</feature>
<dbReference type="Proteomes" id="UP001596143">
    <property type="component" value="Unassembled WGS sequence"/>
</dbReference>
<evidence type="ECO:0000313" key="9">
    <source>
        <dbReference type="EMBL" id="MFC5628254.1"/>
    </source>
</evidence>
<comment type="subcellular location">
    <subcellularLocation>
        <location evidence="1">Cell membrane</location>
        <topology evidence="1">Multi-pass membrane protein</topology>
    </subcellularLocation>
</comment>
<evidence type="ECO:0000256" key="1">
    <source>
        <dbReference type="ARBA" id="ARBA00004651"/>
    </source>
</evidence>
<evidence type="ECO:0000256" key="5">
    <source>
        <dbReference type="ARBA" id="ARBA00022989"/>
    </source>
</evidence>
<feature type="transmembrane region" description="Helical" evidence="7">
    <location>
        <begin position="69"/>
        <end position="91"/>
    </location>
</feature>
<dbReference type="PANTHER" id="PTHR32322:SF18">
    <property type="entry name" value="S-ADENOSYLMETHIONINE_S-ADENOSYLHOMOCYSTEINE TRANSPORTER"/>
    <property type="match status" value="1"/>
</dbReference>
<gene>
    <name evidence="9" type="ORF">ACFPTR_05010</name>
</gene>
<feature type="domain" description="EamA" evidence="8">
    <location>
        <begin position="154"/>
        <end position="290"/>
    </location>
</feature>
<evidence type="ECO:0000256" key="2">
    <source>
        <dbReference type="ARBA" id="ARBA00007362"/>
    </source>
</evidence>
<dbReference type="InterPro" id="IPR037185">
    <property type="entry name" value="EmrE-like"/>
</dbReference>
<accession>A0ABW0U7R0</accession>
<dbReference type="InterPro" id="IPR050638">
    <property type="entry name" value="AA-Vitamin_Transporters"/>
</dbReference>
<reference evidence="10" key="1">
    <citation type="journal article" date="2019" name="Int. J. Syst. Evol. Microbiol.">
        <title>The Global Catalogue of Microorganisms (GCM) 10K type strain sequencing project: providing services to taxonomists for standard genome sequencing and annotation.</title>
        <authorList>
            <consortium name="The Broad Institute Genomics Platform"/>
            <consortium name="The Broad Institute Genome Sequencing Center for Infectious Disease"/>
            <person name="Wu L."/>
            <person name="Ma J."/>
        </authorList>
    </citation>
    <scope>NUCLEOTIDE SEQUENCE [LARGE SCALE GENOMIC DNA]</scope>
    <source>
        <strain evidence="10">CGMCC 1.15790</strain>
    </source>
</reference>
<comment type="similarity">
    <text evidence="2">Belongs to the EamA transporter family.</text>
</comment>
<feature type="transmembrane region" description="Helical" evidence="7">
    <location>
        <begin position="7"/>
        <end position="31"/>
    </location>
</feature>
<protein>
    <submittedName>
        <fullName evidence="9">DMT family transporter</fullName>
    </submittedName>
</protein>
<feature type="transmembrane region" description="Helical" evidence="7">
    <location>
        <begin position="219"/>
        <end position="238"/>
    </location>
</feature>
<evidence type="ECO:0000313" key="10">
    <source>
        <dbReference type="Proteomes" id="UP001596143"/>
    </source>
</evidence>
<feature type="transmembrane region" description="Helical" evidence="7">
    <location>
        <begin position="185"/>
        <end position="204"/>
    </location>
</feature>
<feature type="transmembrane region" description="Helical" evidence="7">
    <location>
        <begin position="97"/>
        <end position="118"/>
    </location>
</feature>
<evidence type="ECO:0000256" key="4">
    <source>
        <dbReference type="ARBA" id="ARBA00022692"/>
    </source>
</evidence>
<organism evidence="9 10">
    <name type="scientific">Aliibacillus thermotolerans</name>
    <dbReference type="NCBI Taxonomy" id="1834418"/>
    <lineage>
        <taxon>Bacteria</taxon>
        <taxon>Bacillati</taxon>
        <taxon>Bacillota</taxon>
        <taxon>Bacilli</taxon>
        <taxon>Bacillales</taxon>
        <taxon>Bacillaceae</taxon>
        <taxon>Aliibacillus</taxon>
    </lineage>
</organism>
<evidence type="ECO:0000259" key="8">
    <source>
        <dbReference type="Pfam" id="PF00892"/>
    </source>
</evidence>
<keyword evidence="10" id="KW-1185">Reference proteome</keyword>
<dbReference type="InterPro" id="IPR000620">
    <property type="entry name" value="EamA_dom"/>
</dbReference>
<feature type="domain" description="EamA" evidence="8">
    <location>
        <begin position="10"/>
        <end position="141"/>
    </location>
</feature>
<keyword evidence="4 7" id="KW-0812">Transmembrane</keyword>
<name>A0ABW0U7R0_9BACI</name>
<dbReference type="SUPFAM" id="SSF103481">
    <property type="entry name" value="Multidrug resistance efflux transporter EmrE"/>
    <property type="match status" value="2"/>
</dbReference>
<dbReference type="RefSeq" id="WP_270897518.1">
    <property type="nucleotide sequence ID" value="NZ_JBHSPF010000018.1"/>
</dbReference>
<keyword evidence="6 7" id="KW-0472">Membrane</keyword>
<feature type="transmembrane region" description="Helical" evidence="7">
    <location>
        <begin position="37"/>
        <end position="57"/>
    </location>
</feature>
<feature type="transmembrane region" description="Helical" evidence="7">
    <location>
        <begin position="250"/>
        <end position="269"/>
    </location>
</feature>
<proteinExistence type="inferred from homology"/>
<dbReference type="PANTHER" id="PTHR32322">
    <property type="entry name" value="INNER MEMBRANE TRANSPORTER"/>
    <property type="match status" value="1"/>
</dbReference>
<feature type="transmembrane region" description="Helical" evidence="7">
    <location>
        <begin position="125"/>
        <end position="142"/>
    </location>
</feature>
<evidence type="ECO:0000256" key="7">
    <source>
        <dbReference type="SAM" id="Phobius"/>
    </source>
</evidence>
<evidence type="ECO:0000256" key="6">
    <source>
        <dbReference type="ARBA" id="ARBA00023136"/>
    </source>
</evidence>
<feature type="transmembrane region" description="Helical" evidence="7">
    <location>
        <begin position="275"/>
        <end position="295"/>
    </location>
</feature>
<keyword evidence="3" id="KW-1003">Cell membrane</keyword>
<evidence type="ECO:0000256" key="3">
    <source>
        <dbReference type="ARBA" id="ARBA00022475"/>
    </source>
</evidence>